<gene>
    <name evidence="2" type="ORF">Pfra01_002248200</name>
</gene>
<proteinExistence type="predicted"/>
<evidence type="ECO:0000313" key="2">
    <source>
        <dbReference type="EMBL" id="GMF54103.1"/>
    </source>
</evidence>
<evidence type="ECO:0000313" key="3">
    <source>
        <dbReference type="Proteomes" id="UP001165121"/>
    </source>
</evidence>
<protein>
    <submittedName>
        <fullName evidence="2">Unnamed protein product</fullName>
    </submittedName>
</protein>
<feature type="region of interest" description="Disordered" evidence="1">
    <location>
        <begin position="150"/>
        <end position="191"/>
    </location>
</feature>
<comment type="caution">
    <text evidence="2">The sequence shown here is derived from an EMBL/GenBank/DDBJ whole genome shotgun (WGS) entry which is preliminary data.</text>
</comment>
<evidence type="ECO:0000256" key="1">
    <source>
        <dbReference type="SAM" id="MobiDB-lite"/>
    </source>
</evidence>
<organism evidence="2 3">
    <name type="scientific">Phytophthora fragariaefolia</name>
    <dbReference type="NCBI Taxonomy" id="1490495"/>
    <lineage>
        <taxon>Eukaryota</taxon>
        <taxon>Sar</taxon>
        <taxon>Stramenopiles</taxon>
        <taxon>Oomycota</taxon>
        <taxon>Peronosporomycetes</taxon>
        <taxon>Peronosporales</taxon>
        <taxon>Peronosporaceae</taxon>
        <taxon>Phytophthora</taxon>
    </lineage>
</organism>
<keyword evidence="3" id="KW-1185">Reference proteome</keyword>
<dbReference type="AlphaFoldDB" id="A0A9W6Y2Y9"/>
<reference evidence="2" key="1">
    <citation type="submission" date="2023-04" db="EMBL/GenBank/DDBJ databases">
        <title>Phytophthora fragariaefolia NBRC 109709.</title>
        <authorList>
            <person name="Ichikawa N."/>
            <person name="Sato H."/>
            <person name="Tonouchi N."/>
        </authorList>
    </citation>
    <scope>NUCLEOTIDE SEQUENCE</scope>
    <source>
        <strain evidence="2">NBRC 109709</strain>
    </source>
</reference>
<accession>A0A9W6Y2Y9</accession>
<feature type="compositionally biased region" description="Basic residues" evidence="1">
    <location>
        <begin position="89"/>
        <end position="98"/>
    </location>
</feature>
<feature type="region of interest" description="Disordered" evidence="1">
    <location>
        <begin position="1"/>
        <end position="108"/>
    </location>
</feature>
<dbReference type="Proteomes" id="UP001165121">
    <property type="component" value="Unassembled WGS sequence"/>
</dbReference>
<dbReference type="EMBL" id="BSXT01003448">
    <property type="protein sequence ID" value="GMF54103.1"/>
    <property type="molecule type" value="Genomic_DNA"/>
</dbReference>
<feature type="compositionally biased region" description="Basic and acidic residues" evidence="1">
    <location>
        <begin position="35"/>
        <end position="44"/>
    </location>
</feature>
<feature type="compositionally biased region" description="Low complexity" evidence="1">
    <location>
        <begin position="161"/>
        <end position="191"/>
    </location>
</feature>
<sequence length="191" mass="20604">MGLSAAQAHPEQQGDVFISAEHNDEQTAPQTLMKPNRDQDEAAHTSEAARLLETMTALTKATGGTRREETGIATDENAARKQINGSQSTRRRASKKRTSTNTTAAAVPRSEALQWTPAESREIRADVLMEQYDEGERARDGDDAERRLAARKRLNTRSVPSTGTSTATRTRTSGSTVAKPRAATTAAPAAE</sequence>
<name>A0A9W6Y2Y9_9STRA</name>